<gene>
    <name evidence="2" type="ORF">L21SP2_1782</name>
</gene>
<evidence type="ECO:0000256" key="1">
    <source>
        <dbReference type="SAM" id="Phobius"/>
    </source>
</evidence>
<keyword evidence="1" id="KW-1133">Transmembrane helix</keyword>
<dbReference type="RefSeq" id="WP_024268077.1">
    <property type="nucleotide sequence ID" value="NC_023035.1"/>
</dbReference>
<evidence type="ECO:0000313" key="2">
    <source>
        <dbReference type="EMBL" id="AHC15159.1"/>
    </source>
</evidence>
<evidence type="ECO:0000313" key="3">
    <source>
        <dbReference type="Proteomes" id="UP000018680"/>
    </source>
</evidence>
<accession>V5WHY9</accession>
<name>V5WHY9_9SPIO</name>
<dbReference type="AlphaFoldDB" id="V5WHY9"/>
<keyword evidence="1" id="KW-0812">Transmembrane</keyword>
<dbReference type="KEGG" id="slr:L21SP2_1782"/>
<protein>
    <submittedName>
        <fullName evidence="2">Uncharacterized protein</fullName>
    </submittedName>
</protein>
<dbReference type="EMBL" id="CP006939">
    <property type="protein sequence ID" value="AHC15159.1"/>
    <property type="molecule type" value="Genomic_DNA"/>
</dbReference>
<keyword evidence="3" id="KW-1185">Reference proteome</keyword>
<keyword evidence="1" id="KW-0472">Membrane</keyword>
<sequence>MINSSPAAHLRRSERGYTHIHRLLLAVAALFLLIGCGIPQLLQPPVRPEMDLLNKVYSIDIPAGDSELTNGLIIVYRIGSYADPGDYASFYDSLESRFTNGNAAFDLLLNNGYQAVSFADEAGGVNPVPTVDFNEYPDFFSPDRLENGIVSDSELGEGLRLELPFTSGPADNIVLRLSGNGENANQILVRAVSPDETRPFFPVDTDQYSNDDDDLDHLTPAEIDDHQNLYISFAVFGYRASFGDPVQYSLPDMSLENELIQLSN</sequence>
<reference evidence="2 3" key="1">
    <citation type="journal article" date="2015" name="Stand. Genomic Sci.">
        <title>Complete genome sequence and description of Salinispira pacifica gen. nov., sp. nov., a novel spirochaete isolated form a hypersaline microbial mat.</title>
        <authorList>
            <person name="Ben Hania W."/>
            <person name="Joseph M."/>
            <person name="Schumann P."/>
            <person name="Bunk B."/>
            <person name="Fiebig A."/>
            <person name="Sproer C."/>
            <person name="Klenk H.P."/>
            <person name="Fardeau M.L."/>
            <person name="Spring S."/>
        </authorList>
    </citation>
    <scope>NUCLEOTIDE SEQUENCE [LARGE SCALE GENOMIC DNA]</scope>
    <source>
        <strain evidence="2 3">L21-RPul-D2</strain>
    </source>
</reference>
<dbReference type="STRING" id="1307761.L21SP2_1782"/>
<feature type="transmembrane region" description="Helical" evidence="1">
    <location>
        <begin position="20"/>
        <end position="42"/>
    </location>
</feature>
<organism evidence="2 3">
    <name type="scientific">Salinispira pacifica</name>
    <dbReference type="NCBI Taxonomy" id="1307761"/>
    <lineage>
        <taxon>Bacteria</taxon>
        <taxon>Pseudomonadati</taxon>
        <taxon>Spirochaetota</taxon>
        <taxon>Spirochaetia</taxon>
        <taxon>Spirochaetales</taxon>
        <taxon>Spirochaetaceae</taxon>
        <taxon>Salinispira</taxon>
    </lineage>
</organism>
<dbReference type="HOGENOM" id="CLU_1053322_0_0_12"/>
<dbReference type="Proteomes" id="UP000018680">
    <property type="component" value="Chromosome"/>
</dbReference>
<proteinExistence type="predicted"/>